<accession>A0ABU8J8S2</accession>
<dbReference type="Proteomes" id="UP001381174">
    <property type="component" value="Unassembled WGS sequence"/>
</dbReference>
<keyword evidence="1" id="KW-0472">Membrane</keyword>
<sequence length="167" mass="18419">MIPAPPTDPAGPALRDIHLPPPPSWWPPAPGWWLLAVLVLLLAVAGCVLVRRWRQRRRQRARILAELDALAARHARDGDAAQLAAGLHQLLRRVARRWDPAAAQARGAAWHRTLAQVPVDPATLAQLEALDEAIYRPQRYDTQAALAATARWVSAALARRRQEAGHA</sequence>
<dbReference type="Pfam" id="PF14316">
    <property type="entry name" value="DUF4381"/>
    <property type="match status" value="1"/>
</dbReference>
<evidence type="ECO:0000256" key="1">
    <source>
        <dbReference type="SAM" id="Phobius"/>
    </source>
</evidence>
<name>A0ABU8J8S2_9GAMM</name>
<keyword evidence="3" id="KW-1185">Reference proteome</keyword>
<comment type="caution">
    <text evidence="2">The sequence shown here is derived from an EMBL/GenBank/DDBJ whole genome shotgun (WGS) entry which is preliminary data.</text>
</comment>
<evidence type="ECO:0000313" key="3">
    <source>
        <dbReference type="Proteomes" id="UP001381174"/>
    </source>
</evidence>
<proteinExistence type="predicted"/>
<dbReference type="EMBL" id="JBBBNY010000001">
    <property type="protein sequence ID" value="MEI7035715.1"/>
    <property type="molecule type" value="Genomic_DNA"/>
</dbReference>
<feature type="transmembrane region" description="Helical" evidence="1">
    <location>
        <begin position="31"/>
        <end position="50"/>
    </location>
</feature>
<keyword evidence="1" id="KW-0812">Transmembrane</keyword>
<evidence type="ECO:0000313" key="2">
    <source>
        <dbReference type="EMBL" id="MEI7035715.1"/>
    </source>
</evidence>
<protein>
    <submittedName>
        <fullName evidence="2">DUF4381 family protein</fullName>
    </submittedName>
</protein>
<keyword evidence="1" id="KW-1133">Transmembrane helix</keyword>
<dbReference type="RefSeq" id="WP_336806327.1">
    <property type="nucleotide sequence ID" value="NZ_JBBBNY010000001.1"/>
</dbReference>
<dbReference type="InterPro" id="IPR025489">
    <property type="entry name" value="DUF4381"/>
</dbReference>
<gene>
    <name evidence="2" type="ORF">WAT24_02960</name>
</gene>
<organism evidence="2 3">
    <name type="scientific">Fulvimonas yonginensis</name>
    <dbReference type="NCBI Taxonomy" id="1495200"/>
    <lineage>
        <taxon>Bacteria</taxon>
        <taxon>Pseudomonadati</taxon>
        <taxon>Pseudomonadota</taxon>
        <taxon>Gammaproteobacteria</taxon>
        <taxon>Lysobacterales</taxon>
        <taxon>Rhodanobacteraceae</taxon>
        <taxon>Fulvimonas</taxon>
    </lineage>
</organism>
<reference evidence="2 3" key="1">
    <citation type="journal article" date="2014" name="Int. J. Syst. Evol. Microbiol.">
        <title>Fulvimonas yonginensis sp. nov., isolated from greenhouse soil, and emended description of the genus Fulvimonas.</title>
        <authorList>
            <person name="Ahn J.H."/>
            <person name="Kim S.J."/>
            <person name="Weon H.Y."/>
            <person name="Hong S.B."/>
            <person name="Seok S.J."/>
            <person name="Kwon S.W."/>
        </authorList>
    </citation>
    <scope>NUCLEOTIDE SEQUENCE [LARGE SCALE GENOMIC DNA]</scope>
    <source>
        <strain evidence="2 3">KACC 16952</strain>
    </source>
</reference>